<dbReference type="Pfam" id="PF24626">
    <property type="entry name" value="SH3_Tf2-1"/>
    <property type="match status" value="1"/>
</dbReference>
<keyword evidence="3" id="KW-1185">Reference proteome</keyword>
<sequence length="133" mass="15130">MHVQVHKQIIKQNEQYKRRVEKHRKHIVFKEGDLVWIHLRKERFPAGRFGKLQPRADGPFKVLQRINGNAYKIELPGEYNVSGTFNVVDLSSHYDDEADSRANLSQGGRDDAEGESVVFGNIGCRSLGSPVSE</sequence>
<accession>A0A1Q3AQR8</accession>
<proteinExistence type="predicted"/>
<dbReference type="Proteomes" id="UP000187406">
    <property type="component" value="Unassembled WGS sequence"/>
</dbReference>
<dbReference type="AlphaFoldDB" id="A0A1Q3AQR8"/>
<name>A0A1Q3AQR8_CEPFO</name>
<evidence type="ECO:0000259" key="1">
    <source>
        <dbReference type="Pfam" id="PF24626"/>
    </source>
</evidence>
<dbReference type="PANTHER" id="PTHR35046">
    <property type="entry name" value="ZINC KNUCKLE (CCHC-TYPE) FAMILY PROTEIN"/>
    <property type="match status" value="1"/>
</dbReference>
<dbReference type="EMBL" id="BDDD01000055">
    <property type="protein sequence ID" value="GAV58106.1"/>
    <property type="molecule type" value="Genomic_DNA"/>
</dbReference>
<gene>
    <name evidence="2" type="ORF">CFOL_v3_01640</name>
</gene>
<feature type="domain" description="Tf2-1-like SH3-like" evidence="1">
    <location>
        <begin position="32"/>
        <end position="92"/>
    </location>
</feature>
<dbReference type="PANTHER" id="PTHR35046:SF26">
    <property type="entry name" value="RNA-DIRECTED DNA POLYMERASE"/>
    <property type="match status" value="1"/>
</dbReference>
<reference evidence="3" key="1">
    <citation type="submission" date="2016-04" db="EMBL/GenBank/DDBJ databases">
        <title>Cephalotus genome sequencing.</title>
        <authorList>
            <person name="Fukushima K."/>
            <person name="Hasebe M."/>
            <person name="Fang X."/>
        </authorList>
    </citation>
    <scope>NUCLEOTIDE SEQUENCE [LARGE SCALE GENOMIC DNA]</scope>
    <source>
        <strain evidence="3">cv. St1</strain>
    </source>
</reference>
<organism evidence="2 3">
    <name type="scientific">Cephalotus follicularis</name>
    <name type="common">Albany pitcher plant</name>
    <dbReference type="NCBI Taxonomy" id="3775"/>
    <lineage>
        <taxon>Eukaryota</taxon>
        <taxon>Viridiplantae</taxon>
        <taxon>Streptophyta</taxon>
        <taxon>Embryophyta</taxon>
        <taxon>Tracheophyta</taxon>
        <taxon>Spermatophyta</taxon>
        <taxon>Magnoliopsida</taxon>
        <taxon>eudicotyledons</taxon>
        <taxon>Gunneridae</taxon>
        <taxon>Pentapetalae</taxon>
        <taxon>rosids</taxon>
        <taxon>fabids</taxon>
        <taxon>Oxalidales</taxon>
        <taxon>Cephalotaceae</taxon>
        <taxon>Cephalotus</taxon>
    </lineage>
</organism>
<dbReference type="OrthoDB" id="1721574at2759"/>
<protein>
    <recommendedName>
        <fullName evidence="1">Tf2-1-like SH3-like domain-containing protein</fullName>
    </recommendedName>
</protein>
<evidence type="ECO:0000313" key="2">
    <source>
        <dbReference type="EMBL" id="GAV58106.1"/>
    </source>
</evidence>
<comment type="caution">
    <text evidence="2">The sequence shown here is derived from an EMBL/GenBank/DDBJ whole genome shotgun (WGS) entry which is preliminary data.</text>
</comment>
<evidence type="ECO:0000313" key="3">
    <source>
        <dbReference type="Proteomes" id="UP000187406"/>
    </source>
</evidence>
<dbReference type="InParanoid" id="A0A1Q3AQR8"/>
<dbReference type="InterPro" id="IPR056924">
    <property type="entry name" value="SH3_Tf2-1"/>
</dbReference>